<gene>
    <name evidence="2" type="ORF">GLOINDRAFT_722</name>
</gene>
<evidence type="ECO:0008006" key="3">
    <source>
        <dbReference type="Google" id="ProtNLM"/>
    </source>
</evidence>
<dbReference type="InterPro" id="IPR011050">
    <property type="entry name" value="Pectin_lyase_fold/virulence"/>
</dbReference>
<sequence>NVRIERTQFRNCAWGLSVNAIVNFDLVQCYFEGLIYTGDDGVTTANVSGGYGINIGNCRNVNIHGVDAKATTGAERHLIYITAGNYSVSIRDIHVDWALAGSTRGTGTCPPINIRAVNRLIIDGYQVIASSTYTNCFLSFNGDSGISYDVTIANVEATGAKDDGIVIDNVFRFNVNNIILTDVSSPSTTAGSTGIRLQLAQQGNIDNILIQGGNLNSGFTIRSGCDKITTGDNIEIRNTNKLAGITYRGFVFATHTISYSPGSEYSGLPSTNIRIGRIRWSGLDYTFYDTTASLYAGKVALTHPAIGVMKVVAGVITEVQDSYGILSWGQHSAGASVIVSQYFPADMNDYGVSLTVQDTVGNIRSAFAAMVDASAKRDPKTSEPQATQRKITASRGVPVTENKPGSDAKRTSRAVSAKILDALLSILMIKDSSLQSIPNAKYDHIYASLRDICGRM</sequence>
<feature type="non-terminal residue" evidence="2">
    <location>
        <position position="1"/>
    </location>
</feature>
<feature type="region of interest" description="Disordered" evidence="1">
    <location>
        <begin position="375"/>
        <end position="411"/>
    </location>
</feature>
<feature type="compositionally biased region" description="Polar residues" evidence="1">
    <location>
        <begin position="382"/>
        <end position="391"/>
    </location>
</feature>
<proteinExistence type="predicted"/>
<reference evidence="2" key="1">
    <citation type="submission" date="2013-07" db="EMBL/GenBank/DDBJ databases">
        <title>The genome of an arbuscular mycorrhizal fungus provides insights into the evolution of the oldest plant symbiosis.</title>
        <authorList>
            <consortium name="DOE Joint Genome Institute"/>
            <person name="Tisserant E."/>
            <person name="Malbreil M."/>
            <person name="Kuo A."/>
            <person name="Kohler A."/>
            <person name="Symeonidi A."/>
            <person name="Balestrini R."/>
            <person name="Charron P."/>
            <person name="Duensing N."/>
            <person name="Frei-dit-Frey N."/>
            <person name="Gianinazzi-Pearson V."/>
            <person name="Gilbert B."/>
            <person name="Handa Y."/>
            <person name="Hijri M."/>
            <person name="Kaul R."/>
            <person name="Kawaguchi M."/>
            <person name="Krajinski F."/>
            <person name="Lammers P."/>
            <person name="Lapierre D."/>
            <person name="Masclaux F.G."/>
            <person name="Murat C."/>
            <person name="Morin E."/>
            <person name="Ndikumana S."/>
            <person name="Pagni M."/>
            <person name="Petitpierre D."/>
            <person name="Requena N."/>
            <person name="Rosikiewicz P."/>
            <person name="Riley R."/>
            <person name="Saito K."/>
            <person name="San Clemente H."/>
            <person name="Shapiro H."/>
            <person name="van Tuinen D."/>
            <person name="Becard G."/>
            <person name="Bonfante P."/>
            <person name="Paszkowski U."/>
            <person name="Shachar-Hill Y."/>
            <person name="Young J.P."/>
            <person name="Sanders I.R."/>
            <person name="Henrissat B."/>
            <person name="Rensing S.A."/>
            <person name="Grigoriev I.V."/>
            <person name="Corradi N."/>
            <person name="Roux C."/>
            <person name="Martin F."/>
        </authorList>
    </citation>
    <scope>NUCLEOTIDE SEQUENCE</scope>
    <source>
        <strain evidence="2">DAOM 197198</strain>
    </source>
</reference>
<dbReference type="EMBL" id="KI295921">
    <property type="protein sequence ID" value="ESA02152.1"/>
    <property type="molecule type" value="Genomic_DNA"/>
</dbReference>
<evidence type="ECO:0000313" key="2">
    <source>
        <dbReference type="EMBL" id="ESA02152.1"/>
    </source>
</evidence>
<dbReference type="HOGENOM" id="CLU_600747_0_0_1"/>
<dbReference type="AlphaFoldDB" id="U9T459"/>
<organism evidence="2">
    <name type="scientific">Rhizophagus irregularis (strain DAOM 181602 / DAOM 197198 / MUCL 43194)</name>
    <name type="common">Arbuscular mycorrhizal fungus</name>
    <name type="synonym">Glomus intraradices</name>
    <dbReference type="NCBI Taxonomy" id="747089"/>
    <lineage>
        <taxon>Eukaryota</taxon>
        <taxon>Fungi</taxon>
        <taxon>Fungi incertae sedis</taxon>
        <taxon>Mucoromycota</taxon>
        <taxon>Glomeromycotina</taxon>
        <taxon>Glomeromycetes</taxon>
        <taxon>Glomerales</taxon>
        <taxon>Glomeraceae</taxon>
        <taxon>Rhizophagus</taxon>
    </lineage>
</organism>
<evidence type="ECO:0000256" key="1">
    <source>
        <dbReference type="SAM" id="MobiDB-lite"/>
    </source>
</evidence>
<protein>
    <recommendedName>
        <fullName evidence="3">Pectin lyase-like protein</fullName>
    </recommendedName>
</protein>
<name>U9T459_RHIID</name>
<dbReference type="SUPFAM" id="SSF51126">
    <property type="entry name" value="Pectin lyase-like"/>
    <property type="match status" value="1"/>
</dbReference>
<accession>U9T459</accession>